<accession>A0AA88Y5X8</accession>
<dbReference type="EMBL" id="VSWD01000007">
    <property type="protein sequence ID" value="KAK3098306.1"/>
    <property type="molecule type" value="Genomic_DNA"/>
</dbReference>
<gene>
    <name evidence="1" type="ORF">FSP39_018209</name>
</gene>
<keyword evidence="2" id="KW-1185">Reference proteome</keyword>
<evidence type="ECO:0000313" key="1">
    <source>
        <dbReference type="EMBL" id="KAK3098306.1"/>
    </source>
</evidence>
<comment type="caution">
    <text evidence="1">The sequence shown here is derived from an EMBL/GenBank/DDBJ whole genome shotgun (WGS) entry which is preliminary data.</text>
</comment>
<reference evidence="1" key="1">
    <citation type="submission" date="2019-08" db="EMBL/GenBank/DDBJ databases">
        <title>The improved chromosome-level genome for the pearl oyster Pinctada fucata martensii using PacBio sequencing and Hi-C.</title>
        <authorList>
            <person name="Zheng Z."/>
        </authorList>
    </citation>
    <scope>NUCLEOTIDE SEQUENCE</scope>
    <source>
        <strain evidence="1">ZZ-2019</strain>
        <tissue evidence="1">Adductor muscle</tissue>
    </source>
</reference>
<dbReference type="AlphaFoldDB" id="A0AA88Y5X8"/>
<dbReference type="Proteomes" id="UP001186944">
    <property type="component" value="Unassembled WGS sequence"/>
</dbReference>
<name>A0AA88Y5X8_PINIB</name>
<organism evidence="1 2">
    <name type="scientific">Pinctada imbricata</name>
    <name type="common">Atlantic pearl-oyster</name>
    <name type="synonym">Pinctada martensii</name>
    <dbReference type="NCBI Taxonomy" id="66713"/>
    <lineage>
        <taxon>Eukaryota</taxon>
        <taxon>Metazoa</taxon>
        <taxon>Spiralia</taxon>
        <taxon>Lophotrochozoa</taxon>
        <taxon>Mollusca</taxon>
        <taxon>Bivalvia</taxon>
        <taxon>Autobranchia</taxon>
        <taxon>Pteriomorphia</taxon>
        <taxon>Pterioida</taxon>
        <taxon>Pterioidea</taxon>
        <taxon>Pteriidae</taxon>
        <taxon>Pinctada</taxon>
    </lineage>
</organism>
<evidence type="ECO:0000313" key="2">
    <source>
        <dbReference type="Proteomes" id="UP001186944"/>
    </source>
</evidence>
<proteinExistence type="predicted"/>
<protein>
    <submittedName>
        <fullName evidence="1">Uncharacterized protein</fullName>
    </submittedName>
</protein>
<sequence length="355" mass="40837">MANGVRREIDNIVSSGDFYVTNEIANELSNIRNAIDHLNLDGSILSTTDSFRPGKTGQESNVAARLLNSTAEYLQDFKSQMHQNALRNKQENEIRELHQWGVNNLRGLQNSMDDVTYNAADRIRRFGDHVGVTDRYTGYRNNLTRGSREPFRMQTKWMDRSAPQGFMNSLNAGRPWTAFENRSGSQYYYGEPSEALKSRVRFGSALPRKRDTRGYQTIDSLYPRSNSMYVDRLATKTQGLELLKSMNNTNALPRDDLHIQSNMAAVQPRGLKNMSVQEQAGINMNFPGRTEYMHKYTEPPMDIPTSDFNINPEPNFKLHGRPLDTTKLYPSITEYQSRYEFPDSDKIVRLPWLRK</sequence>